<feature type="region of interest" description="Disordered" evidence="1">
    <location>
        <begin position="1"/>
        <end position="59"/>
    </location>
</feature>
<protein>
    <submittedName>
        <fullName evidence="2">Uncharacterized protein</fullName>
    </submittedName>
</protein>
<reference evidence="2" key="3">
    <citation type="submission" date="2023-05" db="EMBL/GenBank/DDBJ databases">
        <authorList>
            <person name="Smith C.H."/>
        </authorList>
    </citation>
    <scope>NUCLEOTIDE SEQUENCE</scope>
    <source>
        <strain evidence="2">CHS0354</strain>
        <tissue evidence="2">Mantle</tissue>
    </source>
</reference>
<organism evidence="2 3">
    <name type="scientific">Potamilus streckersoni</name>
    <dbReference type="NCBI Taxonomy" id="2493646"/>
    <lineage>
        <taxon>Eukaryota</taxon>
        <taxon>Metazoa</taxon>
        <taxon>Spiralia</taxon>
        <taxon>Lophotrochozoa</taxon>
        <taxon>Mollusca</taxon>
        <taxon>Bivalvia</taxon>
        <taxon>Autobranchia</taxon>
        <taxon>Heteroconchia</taxon>
        <taxon>Palaeoheterodonta</taxon>
        <taxon>Unionida</taxon>
        <taxon>Unionoidea</taxon>
        <taxon>Unionidae</taxon>
        <taxon>Ambleminae</taxon>
        <taxon>Lampsilini</taxon>
        <taxon>Potamilus</taxon>
    </lineage>
</organism>
<dbReference type="Proteomes" id="UP001195483">
    <property type="component" value="Unassembled WGS sequence"/>
</dbReference>
<name>A0AAE0W645_9BIVA</name>
<dbReference type="AlphaFoldDB" id="A0AAE0W645"/>
<reference evidence="2" key="1">
    <citation type="journal article" date="2021" name="Genome Biol. Evol.">
        <title>A High-Quality Reference Genome for a Parasitic Bivalve with Doubly Uniparental Inheritance (Bivalvia: Unionida).</title>
        <authorList>
            <person name="Smith C.H."/>
        </authorList>
    </citation>
    <scope>NUCLEOTIDE SEQUENCE</scope>
    <source>
        <strain evidence="2">CHS0354</strain>
    </source>
</reference>
<feature type="compositionally biased region" description="Basic and acidic residues" evidence="1">
    <location>
        <begin position="24"/>
        <end position="33"/>
    </location>
</feature>
<evidence type="ECO:0000256" key="1">
    <source>
        <dbReference type="SAM" id="MobiDB-lite"/>
    </source>
</evidence>
<proteinExistence type="predicted"/>
<gene>
    <name evidence="2" type="ORF">CHS0354_038229</name>
</gene>
<feature type="compositionally biased region" description="Basic residues" evidence="1">
    <location>
        <begin position="14"/>
        <end position="23"/>
    </location>
</feature>
<comment type="caution">
    <text evidence="2">The sequence shown here is derived from an EMBL/GenBank/DDBJ whole genome shotgun (WGS) entry which is preliminary data.</text>
</comment>
<keyword evidence="3" id="KW-1185">Reference proteome</keyword>
<evidence type="ECO:0000313" key="3">
    <source>
        <dbReference type="Proteomes" id="UP001195483"/>
    </source>
</evidence>
<evidence type="ECO:0000313" key="2">
    <source>
        <dbReference type="EMBL" id="KAK3601665.1"/>
    </source>
</evidence>
<dbReference type="EMBL" id="JAEAOA010002230">
    <property type="protein sequence ID" value="KAK3601665.1"/>
    <property type="molecule type" value="Genomic_DNA"/>
</dbReference>
<sequence length="117" mass="13170">MILMKLSIFGERRRNNHRKRKEKRKADLLRTTDHSTANNGPLPEHQRPPVPIKVTSTGTQTIPSGRQILNINVEIQTDISTCISSDSDLGLASDHKSTSSVKTNRMVCTYKNDPENM</sequence>
<reference evidence="2" key="2">
    <citation type="journal article" date="2021" name="Genome Biol. Evol.">
        <title>Developing a high-quality reference genome for a parasitic bivalve with doubly uniparental inheritance (Bivalvia: Unionida).</title>
        <authorList>
            <person name="Smith C.H."/>
        </authorList>
    </citation>
    <scope>NUCLEOTIDE SEQUENCE</scope>
    <source>
        <strain evidence="2">CHS0354</strain>
        <tissue evidence="2">Mantle</tissue>
    </source>
</reference>
<accession>A0AAE0W645</accession>